<accession>A0A097EY00</accession>
<evidence type="ECO:0000313" key="2">
    <source>
        <dbReference type="Proteomes" id="UP000029889"/>
    </source>
</evidence>
<sequence>MDTKFKIIFKTKPYIPHTAERFIPHGAEEIIHQDGTKLYLVPCSYERAVEMLLMNARLCKNKYISYLYNEHILDFNDENMFILAIEDFDNWYNIIKIQ</sequence>
<name>A0A097EY00_9CAUD</name>
<gene>
    <name evidence="1" type="primary">412</name>
    <name evidence="1" type="ORF">PBI_121Q_412</name>
</gene>
<evidence type="ECO:0000313" key="1">
    <source>
        <dbReference type="EMBL" id="AIT14302.1"/>
    </source>
</evidence>
<organism evidence="1 2">
    <name type="scientific">Escherichia phage 121Q</name>
    <dbReference type="NCBI Taxonomy" id="1555202"/>
    <lineage>
        <taxon>Viruses</taxon>
        <taxon>Duplodnaviria</taxon>
        <taxon>Heunggongvirae</taxon>
        <taxon>Uroviricota</taxon>
        <taxon>Caudoviricetes</taxon>
        <taxon>Asteriusvirus</taxon>
        <taxon>Asteriusvirus av121Q</taxon>
    </lineage>
</organism>
<proteinExistence type="predicted"/>
<dbReference type="EMBL" id="KM507819">
    <property type="protein sequence ID" value="AIT14302.1"/>
    <property type="molecule type" value="Genomic_DNA"/>
</dbReference>
<protein>
    <submittedName>
        <fullName evidence="1">Uncharacterized protein</fullName>
    </submittedName>
</protein>
<dbReference type="Proteomes" id="UP000029889">
    <property type="component" value="Segment"/>
</dbReference>
<reference evidence="1 2" key="1">
    <citation type="submission" date="2014-09" db="EMBL/GenBank/DDBJ databases">
        <authorList>
            <person name="Lapin J.S."/>
            <person name="Pope W.H."/>
            <person name="Hua J."/>
            <person name="Ford M.E."/>
            <person name="Conway J.F."/>
            <person name="Hatfull G.F."/>
            <person name="Hendrix R.W."/>
        </authorList>
    </citation>
    <scope>NUCLEOTIDE SEQUENCE [LARGE SCALE GENOMIC DNA]</scope>
</reference>
<dbReference type="GeneID" id="22111452"/>
<dbReference type="RefSeq" id="YP_009101999.1">
    <property type="nucleotide sequence ID" value="NC_025447.1"/>
</dbReference>
<keyword evidence="2" id="KW-1185">Reference proteome</keyword>
<dbReference type="KEGG" id="vg:22111452"/>